<dbReference type="EMBL" id="JMQI01000001">
    <property type="protein sequence ID" value="KDN24185.1"/>
    <property type="molecule type" value="Genomic_DNA"/>
</dbReference>
<sequence>MDPDHALLTRLRDLAETLPGDVAWLTGPPLRADGLRDLGERLSCLGADLISRAGVLDEIAAARLPAHGWIPECGPEPRRRLTHYVGRGEVRLGLIYFASCGAGCFPFYGTDPAGKTERHERCEKCVKEAYRLMSVPPAPRDSARSS</sequence>
<proteinExistence type="predicted"/>
<reference evidence="1 2" key="1">
    <citation type="submission" date="2014-05" db="EMBL/GenBank/DDBJ databases">
        <title>Draft genome sequence of Amycolatopsis rifamycinica DSM 46095.</title>
        <authorList>
            <person name="Lal R."/>
            <person name="Saxena A."/>
            <person name="Kumari R."/>
            <person name="Mukherjee U."/>
            <person name="Singh P."/>
            <person name="Sangwan N."/>
            <person name="Mahato N.K."/>
        </authorList>
    </citation>
    <scope>NUCLEOTIDE SEQUENCE [LARGE SCALE GENOMIC DNA]</scope>
    <source>
        <strain evidence="1 2">DSM 46095</strain>
    </source>
</reference>
<comment type="caution">
    <text evidence="1">The sequence shown here is derived from an EMBL/GenBank/DDBJ whole genome shotgun (WGS) entry which is preliminary data.</text>
</comment>
<dbReference type="OrthoDB" id="3616838at2"/>
<accession>A0A066UAT0</accession>
<evidence type="ECO:0000313" key="2">
    <source>
        <dbReference type="Proteomes" id="UP000027345"/>
    </source>
</evidence>
<gene>
    <name evidence="1" type="ORF">DV20_00385</name>
</gene>
<dbReference type="RefSeq" id="WP_043775328.1">
    <property type="nucleotide sequence ID" value="NZ_JMQI01000001.1"/>
</dbReference>
<keyword evidence="2" id="KW-1185">Reference proteome</keyword>
<evidence type="ECO:0000313" key="1">
    <source>
        <dbReference type="EMBL" id="KDN24185.1"/>
    </source>
</evidence>
<dbReference type="Proteomes" id="UP000027345">
    <property type="component" value="Unassembled WGS sequence"/>
</dbReference>
<name>A0A066UAT0_9PSEU</name>
<dbReference type="AlphaFoldDB" id="A0A066UAT0"/>
<organism evidence="1 2">
    <name type="scientific">Amycolatopsis rifamycinica</name>
    <dbReference type="NCBI Taxonomy" id="287986"/>
    <lineage>
        <taxon>Bacteria</taxon>
        <taxon>Bacillati</taxon>
        <taxon>Actinomycetota</taxon>
        <taxon>Actinomycetes</taxon>
        <taxon>Pseudonocardiales</taxon>
        <taxon>Pseudonocardiaceae</taxon>
        <taxon>Amycolatopsis</taxon>
    </lineage>
</organism>
<protein>
    <submittedName>
        <fullName evidence="1">Uncharacterized protein</fullName>
    </submittedName>
</protein>